<proteinExistence type="inferred from homology"/>
<evidence type="ECO:0000313" key="9">
    <source>
        <dbReference type="EMBL" id="KAI5420451.1"/>
    </source>
</evidence>
<dbReference type="Pfam" id="PF00069">
    <property type="entry name" value="Pkinase"/>
    <property type="match status" value="1"/>
</dbReference>
<dbReference type="AlphaFoldDB" id="A0A9D4XKR0"/>
<gene>
    <name evidence="9" type="ORF">KIW84_044302</name>
</gene>
<dbReference type="GO" id="GO:0007165">
    <property type="term" value="P:signal transduction"/>
    <property type="evidence" value="ECO:0007669"/>
    <property type="project" value="TreeGrafter"/>
</dbReference>
<evidence type="ECO:0000259" key="8">
    <source>
        <dbReference type="PROSITE" id="PS50011"/>
    </source>
</evidence>
<dbReference type="GO" id="GO:0030332">
    <property type="term" value="F:cyclin binding"/>
    <property type="evidence" value="ECO:0007669"/>
    <property type="project" value="TreeGrafter"/>
</dbReference>
<dbReference type="Proteomes" id="UP001058974">
    <property type="component" value="Chromosome 4"/>
</dbReference>
<dbReference type="EC" id="2.7.11.22" evidence="2"/>
<evidence type="ECO:0000256" key="6">
    <source>
        <dbReference type="ARBA" id="ARBA00022777"/>
    </source>
</evidence>
<dbReference type="Gene3D" id="1.10.510.10">
    <property type="entry name" value="Transferase(Phosphotransferase) domain 1"/>
    <property type="match status" value="1"/>
</dbReference>
<organism evidence="9 10">
    <name type="scientific">Pisum sativum</name>
    <name type="common">Garden pea</name>
    <name type="synonym">Lathyrus oleraceus</name>
    <dbReference type="NCBI Taxonomy" id="3888"/>
    <lineage>
        <taxon>Eukaryota</taxon>
        <taxon>Viridiplantae</taxon>
        <taxon>Streptophyta</taxon>
        <taxon>Embryophyta</taxon>
        <taxon>Tracheophyta</taxon>
        <taxon>Spermatophyta</taxon>
        <taxon>Magnoliopsida</taxon>
        <taxon>eudicotyledons</taxon>
        <taxon>Gunneridae</taxon>
        <taxon>Pentapetalae</taxon>
        <taxon>rosids</taxon>
        <taxon>fabids</taxon>
        <taxon>Fabales</taxon>
        <taxon>Fabaceae</taxon>
        <taxon>Papilionoideae</taxon>
        <taxon>50 kb inversion clade</taxon>
        <taxon>NPAAA clade</taxon>
        <taxon>Hologalegina</taxon>
        <taxon>IRL clade</taxon>
        <taxon>Fabeae</taxon>
        <taxon>Lathyrus</taxon>
    </lineage>
</organism>
<dbReference type="InterPro" id="IPR008271">
    <property type="entry name" value="Ser/Thr_kinase_AS"/>
</dbReference>
<dbReference type="PROSITE" id="PS00108">
    <property type="entry name" value="PROTEIN_KINASE_ST"/>
    <property type="match status" value="1"/>
</dbReference>
<keyword evidence="10" id="KW-1185">Reference proteome</keyword>
<dbReference type="GO" id="GO:0010389">
    <property type="term" value="P:regulation of G2/M transition of mitotic cell cycle"/>
    <property type="evidence" value="ECO:0007669"/>
    <property type="project" value="TreeGrafter"/>
</dbReference>
<dbReference type="Gene3D" id="3.30.200.20">
    <property type="entry name" value="Phosphorylase Kinase, domain 1"/>
    <property type="match status" value="1"/>
</dbReference>
<dbReference type="GO" id="GO:0000307">
    <property type="term" value="C:cyclin-dependent protein kinase holoenzyme complex"/>
    <property type="evidence" value="ECO:0007669"/>
    <property type="project" value="TreeGrafter"/>
</dbReference>
<dbReference type="PANTHER" id="PTHR24056:SF254">
    <property type="entry name" value="CYCLIN-DEPENDENT KINASE 2"/>
    <property type="match status" value="1"/>
</dbReference>
<dbReference type="PANTHER" id="PTHR24056">
    <property type="entry name" value="CELL DIVISION PROTEIN KINASE"/>
    <property type="match status" value="1"/>
</dbReference>
<dbReference type="GO" id="GO:0005737">
    <property type="term" value="C:cytoplasm"/>
    <property type="evidence" value="ECO:0007669"/>
    <property type="project" value="TreeGrafter"/>
</dbReference>
<evidence type="ECO:0000256" key="4">
    <source>
        <dbReference type="ARBA" id="ARBA00022679"/>
    </source>
</evidence>
<dbReference type="InterPro" id="IPR050108">
    <property type="entry name" value="CDK"/>
</dbReference>
<evidence type="ECO:0000256" key="5">
    <source>
        <dbReference type="ARBA" id="ARBA00022741"/>
    </source>
</evidence>
<keyword evidence="4" id="KW-0808">Transferase</keyword>
<evidence type="ECO:0000256" key="2">
    <source>
        <dbReference type="ARBA" id="ARBA00012425"/>
    </source>
</evidence>
<keyword evidence="3" id="KW-0723">Serine/threonine-protein kinase</keyword>
<dbReference type="PROSITE" id="PS50011">
    <property type="entry name" value="PROTEIN_KINASE_DOM"/>
    <property type="match status" value="1"/>
</dbReference>
<comment type="caution">
    <text evidence="9">The sequence shown here is derived from an EMBL/GenBank/DDBJ whole genome shotgun (WGS) entry which is preliminary data.</text>
</comment>
<name>A0A9D4XKR0_PEA</name>
<dbReference type="GO" id="GO:0000082">
    <property type="term" value="P:G1/S transition of mitotic cell cycle"/>
    <property type="evidence" value="ECO:0007669"/>
    <property type="project" value="TreeGrafter"/>
</dbReference>
<sequence>LNHVSIFKDLNHPNIVRLLKVLATDEDVYLVFENVHLNFKRFITNPMLSLETFERSVLRQALSGLAYSHNIVHTDIKPYNLLFEYHHGEAPTVKLCNIREPKTCINVGYSILSLFLHC</sequence>
<comment type="similarity">
    <text evidence="1">Belongs to the protein kinase superfamily. CMGC Ser/Thr protein kinase family. CDC2/CDKX subfamily.</text>
</comment>
<feature type="domain" description="Protein kinase" evidence="8">
    <location>
        <begin position="1"/>
        <end position="118"/>
    </location>
</feature>
<dbReference type="SUPFAM" id="SSF56112">
    <property type="entry name" value="Protein kinase-like (PK-like)"/>
    <property type="match status" value="1"/>
</dbReference>
<evidence type="ECO:0000256" key="3">
    <source>
        <dbReference type="ARBA" id="ARBA00022527"/>
    </source>
</evidence>
<reference evidence="9 10" key="1">
    <citation type="journal article" date="2022" name="Nat. Genet.">
        <title>Improved pea reference genome and pan-genome highlight genomic features and evolutionary characteristics.</title>
        <authorList>
            <person name="Yang T."/>
            <person name="Liu R."/>
            <person name="Luo Y."/>
            <person name="Hu S."/>
            <person name="Wang D."/>
            <person name="Wang C."/>
            <person name="Pandey M.K."/>
            <person name="Ge S."/>
            <person name="Xu Q."/>
            <person name="Li N."/>
            <person name="Li G."/>
            <person name="Huang Y."/>
            <person name="Saxena R.K."/>
            <person name="Ji Y."/>
            <person name="Li M."/>
            <person name="Yan X."/>
            <person name="He Y."/>
            <person name="Liu Y."/>
            <person name="Wang X."/>
            <person name="Xiang C."/>
            <person name="Varshney R.K."/>
            <person name="Ding H."/>
            <person name="Gao S."/>
            <person name="Zong X."/>
        </authorList>
    </citation>
    <scope>NUCLEOTIDE SEQUENCE [LARGE SCALE GENOMIC DNA]</scope>
    <source>
        <strain evidence="9 10">cv. Zhongwan 6</strain>
    </source>
</reference>
<protein>
    <recommendedName>
        <fullName evidence="2">cyclin-dependent kinase</fullName>
        <ecNumber evidence="2">2.7.11.22</ecNumber>
    </recommendedName>
</protein>
<dbReference type="EMBL" id="JAMSHJ010000004">
    <property type="protein sequence ID" value="KAI5420451.1"/>
    <property type="molecule type" value="Genomic_DNA"/>
</dbReference>
<dbReference type="GO" id="GO:0004693">
    <property type="term" value="F:cyclin-dependent protein serine/threonine kinase activity"/>
    <property type="evidence" value="ECO:0007669"/>
    <property type="project" value="UniProtKB-EC"/>
</dbReference>
<dbReference type="GO" id="GO:0010468">
    <property type="term" value="P:regulation of gene expression"/>
    <property type="evidence" value="ECO:0007669"/>
    <property type="project" value="TreeGrafter"/>
</dbReference>
<dbReference type="InterPro" id="IPR011009">
    <property type="entry name" value="Kinase-like_dom_sf"/>
</dbReference>
<dbReference type="GO" id="GO:0005634">
    <property type="term" value="C:nucleus"/>
    <property type="evidence" value="ECO:0007669"/>
    <property type="project" value="TreeGrafter"/>
</dbReference>
<evidence type="ECO:0000313" key="10">
    <source>
        <dbReference type="Proteomes" id="UP001058974"/>
    </source>
</evidence>
<dbReference type="InterPro" id="IPR000719">
    <property type="entry name" value="Prot_kinase_dom"/>
</dbReference>
<accession>A0A9D4XKR0</accession>
<dbReference type="Gramene" id="Psat04G0430200-T1">
    <property type="protein sequence ID" value="KAI5420451.1"/>
    <property type="gene ID" value="KIW84_044302"/>
</dbReference>
<keyword evidence="6" id="KW-0418">Kinase</keyword>
<evidence type="ECO:0000256" key="7">
    <source>
        <dbReference type="ARBA" id="ARBA00022840"/>
    </source>
</evidence>
<evidence type="ECO:0000256" key="1">
    <source>
        <dbReference type="ARBA" id="ARBA00006485"/>
    </source>
</evidence>
<keyword evidence="7" id="KW-0067">ATP-binding</keyword>
<feature type="non-terminal residue" evidence="9">
    <location>
        <position position="1"/>
    </location>
</feature>
<dbReference type="GO" id="GO:0005524">
    <property type="term" value="F:ATP binding"/>
    <property type="evidence" value="ECO:0007669"/>
    <property type="project" value="UniProtKB-KW"/>
</dbReference>
<keyword evidence="5" id="KW-0547">Nucleotide-binding</keyword>